<accession>A0A316L669</accession>
<name>A0A316L669_9FLAO</name>
<dbReference type="SUPFAM" id="SSF158682">
    <property type="entry name" value="TerB-like"/>
    <property type="match status" value="1"/>
</dbReference>
<gene>
    <name evidence="1" type="ORF">DKG77_06235</name>
</gene>
<dbReference type="AlphaFoldDB" id="A0A316L669"/>
<dbReference type="Proteomes" id="UP000245762">
    <property type="component" value="Unassembled WGS sequence"/>
</dbReference>
<comment type="caution">
    <text evidence="1">The sequence shown here is derived from an EMBL/GenBank/DDBJ whole genome shotgun (WGS) entry which is preliminary data.</text>
</comment>
<dbReference type="EMBL" id="QGEG01000001">
    <property type="protein sequence ID" value="PWL40409.1"/>
    <property type="molecule type" value="Genomic_DNA"/>
</dbReference>
<proteinExistence type="predicted"/>
<keyword evidence="2" id="KW-1185">Reference proteome</keyword>
<evidence type="ECO:0000313" key="1">
    <source>
        <dbReference type="EMBL" id="PWL40409.1"/>
    </source>
</evidence>
<dbReference type="InterPro" id="IPR029024">
    <property type="entry name" value="TerB-like"/>
</dbReference>
<dbReference type="OrthoDB" id="979732at2"/>
<organism evidence="1 2">
    <name type="scientific">Flagellimonas aquimarina</name>
    <dbReference type="NCBI Taxonomy" id="2201895"/>
    <lineage>
        <taxon>Bacteria</taxon>
        <taxon>Pseudomonadati</taxon>
        <taxon>Bacteroidota</taxon>
        <taxon>Flavobacteriia</taxon>
        <taxon>Flavobacteriales</taxon>
        <taxon>Flavobacteriaceae</taxon>
        <taxon>Flagellimonas</taxon>
    </lineage>
</organism>
<dbReference type="RefSeq" id="WP_109661203.1">
    <property type="nucleotide sequence ID" value="NZ_QGEG01000001.1"/>
</dbReference>
<evidence type="ECO:0000313" key="2">
    <source>
        <dbReference type="Proteomes" id="UP000245762"/>
    </source>
</evidence>
<reference evidence="1 2" key="1">
    <citation type="submission" date="2018-05" db="EMBL/GenBank/DDBJ databases">
        <title>Complete genome sequence of Flagellimonas aquimarina ECD12 isolated from seaweed Ecklonia cava.</title>
        <authorList>
            <person name="Choi S."/>
            <person name="Seong C."/>
        </authorList>
    </citation>
    <scope>NUCLEOTIDE SEQUENCE [LARGE SCALE GENOMIC DNA]</scope>
    <source>
        <strain evidence="1 2">ECD12</strain>
    </source>
</reference>
<evidence type="ECO:0008006" key="3">
    <source>
        <dbReference type="Google" id="ProtNLM"/>
    </source>
</evidence>
<sequence length="134" mass="15936">MLNSERIGNEYYQNLGKLFYAVAMTDKKVRPVEVKRLRKYVRQYWLDIDDFEDEFETDSAYQIEIVFDWLQGEEKDGSDYFDEFKGFYKEHPKKFTPKLKALILDTAEAIANSFAGKNKSEMLIIYKLKLLFDS</sequence>
<protein>
    <recommendedName>
        <fullName evidence="3">TerB family tellurite resistance protein</fullName>
    </recommendedName>
</protein>